<reference evidence="1 2" key="1">
    <citation type="submission" date="2014-04" db="EMBL/GenBank/DDBJ databases">
        <authorList>
            <consortium name="DOE Joint Genome Institute"/>
            <person name="Kuo A."/>
            <person name="Kohler A."/>
            <person name="Jargeat P."/>
            <person name="Nagy L.G."/>
            <person name="Floudas D."/>
            <person name="Copeland A."/>
            <person name="Barry K.W."/>
            <person name="Cichocki N."/>
            <person name="Veneault-Fourrey C."/>
            <person name="LaButti K."/>
            <person name="Lindquist E.A."/>
            <person name="Lipzen A."/>
            <person name="Lundell T."/>
            <person name="Morin E."/>
            <person name="Murat C."/>
            <person name="Sun H."/>
            <person name="Tunlid A."/>
            <person name="Henrissat B."/>
            <person name="Grigoriev I.V."/>
            <person name="Hibbett D.S."/>
            <person name="Martin F."/>
            <person name="Nordberg H.P."/>
            <person name="Cantor M.N."/>
            <person name="Hua S.X."/>
        </authorList>
    </citation>
    <scope>NUCLEOTIDE SEQUENCE [LARGE SCALE GENOMIC DNA]</scope>
    <source>
        <strain evidence="1 2">Ve08.2h10</strain>
    </source>
</reference>
<accession>A0A0D0C9H2</accession>
<dbReference type="InParanoid" id="A0A0D0C9H2"/>
<sequence length="76" mass="8656">ECGTAAMNYFSKLKRITSNVFPHLVPDWYRELLQVARIWRVLKLLKWNGFGHDQRAGGPGELVLFCPACPQKGVNL</sequence>
<dbReference type="AlphaFoldDB" id="A0A0D0C9H2"/>
<evidence type="ECO:0000313" key="2">
    <source>
        <dbReference type="Proteomes" id="UP000054538"/>
    </source>
</evidence>
<dbReference type="OrthoDB" id="3263156at2759"/>
<feature type="non-terminal residue" evidence="1">
    <location>
        <position position="76"/>
    </location>
</feature>
<dbReference type="EMBL" id="KN831007">
    <property type="protein sequence ID" value="KIK72283.1"/>
    <property type="molecule type" value="Genomic_DNA"/>
</dbReference>
<name>A0A0D0C9H2_9AGAM</name>
<protein>
    <recommendedName>
        <fullName evidence="3">CxC2-like cysteine cluster KDZ transposase-associated domain-containing protein</fullName>
    </recommendedName>
</protein>
<proteinExistence type="predicted"/>
<dbReference type="Proteomes" id="UP000054538">
    <property type="component" value="Unassembled WGS sequence"/>
</dbReference>
<dbReference type="HOGENOM" id="CLU_003703_11_2_1"/>
<evidence type="ECO:0000313" key="1">
    <source>
        <dbReference type="EMBL" id="KIK72283.1"/>
    </source>
</evidence>
<organism evidence="1 2">
    <name type="scientific">Paxillus rubicundulus Ve08.2h10</name>
    <dbReference type="NCBI Taxonomy" id="930991"/>
    <lineage>
        <taxon>Eukaryota</taxon>
        <taxon>Fungi</taxon>
        <taxon>Dikarya</taxon>
        <taxon>Basidiomycota</taxon>
        <taxon>Agaricomycotina</taxon>
        <taxon>Agaricomycetes</taxon>
        <taxon>Agaricomycetidae</taxon>
        <taxon>Boletales</taxon>
        <taxon>Paxilineae</taxon>
        <taxon>Paxillaceae</taxon>
        <taxon>Paxillus</taxon>
    </lineage>
</organism>
<feature type="non-terminal residue" evidence="1">
    <location>
        <position position="1"/>
    </location>
</feature>
<keyword evidence="2" id="KW-1185">Reference proteome</keyword>
<gene>
    <name evidence="1" type="ORF">PAXRUDRAFT_93850</name>
</gene>
<evidence type="ECO:0008006" key="3">
    <source>
        <dbReference type="Google" id="ProtNLM"/>
    </source>
</evidence>
<reference evidence="2" key="2">
    <citation type="submission" date="2015-01" db="EMBL/GenBank/DDBJ databases">
        <title>Evolutionary Origins and Diversification of the Mycorrhizal Mutualists.</title>
        <authorList>
            <consortium name="DOE Joint Genome Institute"/>
            <consortium name="Mycorrhizal Genomics Consortium"/>
            <person name="Kohler A."/>
            <person name="Kuo A."/>
            <person name="Nagy L.G."/>
            <person name="Floudas D."/>
            <person name="Copeland A."/>
            <person name="Barry K.W."/>
            <person name="Cichocki N."/>
            <person name="Veneault-Fourrey C."/>
            <person name="LaButti K."/>
            <person name="Lindquist E.A."/>
            <person name="Lipzen A."/>
            <person name="Lundell T."/>
            <person name="Morin E."/>
            <person name="Murat C."/>
            <person name="Riley R."/>
            <person name="Ohm R."/>
            <person name="Sun H."/>
            <person name="Tunlid A."/>
            <person name="Henrissat B."/>
            <person name="Grigoriev I.V."/>
            <person name="Hibbett D.S."/>
            <person name="Martin F."/>
        </authorList>
    </citation>
    <scope>NUCLEOTIDE SEQUENCE [LARGE SCALE GENOMIC DNA]</scope>
    <source>
        <strain evidence="2">Ve08.2h10</strain>
    </source>
</reference>